<dbReference type="GO" id="GO:0034475">
    <property type="term" value="P:U4 snRNA 3'-end processing"/>
    <property type="evidence" value="ECO:0007669"/>
    <property type="project" value="TreeGrafter"/>
</dbReference>
<dbReference type="WBParaSite" id="PTRK_0000867900.1">
    <property type="protein sequence ID" value="PTRK_0000867900.1"/>
    <property type="gene ID" value="PTRK_0000867900"/>
</dbReference>
<evidence type="ECO:0000313" key="6">
    <source>
        <dbReference type="Proteomes" id="UP000038045"/>
    </source>
</evidence>
<dbReference type="Proteomes" id="UP000038045">
    <property type="component" value="Unplaced"/>
</dbReference>
<dbReference type="InterPro" id="IPR036612">
    <property type="entry name" value="KH_dom_type_1_sf"/>
</dbReference>
<keyword evidence="6" id="KW-1185">Reference proteome</keyword>
<dbReference type="Pfam" id="PF21262">
    <property type="entry name" value="RRP40_S1"/>
    <property type="match status" value="1"/>
</dbReference>
<dbReference type="InterPro" id="IPR004088">
    <property type="entry name" value="KH_dom_type_1"/>
</dbReference>
<organism evidence="6 7">
    <name type="scientific">Parastrongyloides trichosuri</name>
    <name type="common">Possum-specific nematode worm</name>
    <dbReference type="NCBI Taxonomy" id="131310"/>
    <lineage>
        <taxon>Eukaryota</taxon>
        <taxon>Metazoa</taxon>
        <taxon>Ecdysozoa</taxon>
        <taxon>Nematoda</taxon>
        <taxon>Chromadorea</taxon>
        <taxon>Rhabditida</taxon>
        <taxon>Tylenchina</taxon>
        <taxon>Panagrolaimomorpha</taxon>
        <taxon>Strongyloidoidea</taxon>
        <taxon>Strongyloididae</taxon>
        <taxon>Parastrongyloides</taxon>
    </lineage>
</organism>
<evidence type="ECO:0000256" key="4">
    <source>
        <dbReference type="ARBA" id="ARBA00022884"/>
    </source>
</evidence>
<dbReference type="GO" id="GO:0071034">
    <property type="term" value="P:CUT catabolic process"/>
    <property type="evidence" value="ECO:0007669"/>
    <property type="project" value="TreeGrafter"/>
</dbReference>
<keyword evidence="3" id="KW-0271">Exosome</keyword>
<dbReference type="SUPFAM" id="SSF110324">
    <property type="entry name" value="Ribosomal L27 protein-like"/>
    <property type="match status" value="1"/>
</dbReference>
<dbReference type="GO" id="GO:0071038">
    <property type="term" value="P:TRAMP-dependent tRNA surveillance pathway"/>
    <property type="evidence" value="ECO:0007669"/>
    <property type="project" value="TreeGrafter"/>
</dbReference>
<dbReference type="CDD" id="cd22526">
    <property type="entry name" value="KH-I_Rrp40"/>
    <property type="match status" value="1"/>
</dbReference>
<dbReference type="AlphaFoldDB" id="A0A0N4ZKP5"/>
<dbReference type="GO" id="GO:0000467">
    <property type="term" value="P:exonucleolytic trimming to generate mature 3'-end of 5.8S rRNA from tricistronic rRNA transcript (SSU-rRNA, 5.8S rRNA, LSU-rRNA)"/>
    <property type="evidence" value="ECO:0007669"/>
    <property type="project" value="TreeGrafter"/>
</dbReference>
<accession>A0A0N4ZKP5</accession>
<dbReference type="STRING" id="131310.A0A0N4ZKP5"/>
<dbReference type="Pfam" id="PF15985">
    <property type="entry name" value="KH_6"/>
    <property type="match status" value="1"/>
</dbReference>
<keyword evidence="2" id="KW-0963">Cytoplasm</keyword>
<dbReference type="FunFam" id="2.40.50.140:FF:000127">
    <property type="entry name" value="Exosome complex component RRP40"/>
    <property type="match status" value="1"/>
</dbReference>
<feature type="domain" description="K Homology" evidence="5">
    <location>
        <begin position="146"/>
        <end position="192"/>
    </location>
</feature>
<evidence type="ECO:0000259" key="5">
    <source>
        <dbReference type="Pfam" id="PF15985"/>
    </source>
</evidence>
<comment type="subcellular location">
    <subcellularLocation>
        <location evidence="1">Nucleus</location>
    </subcellularLocation>
</comment>
<evidence type="ECO:0000313" key="7">
    <source>
        <dbReference type="WBParaSite" id="PTRK_0000867900.1"/>
    </source>
</evidence>
<dbReference type="SUPFAM" id="SSF50249">
    <property type="entry name" value="Nucleic acid-binding proteins"/>
    <property type="match status" value="1"/>
</dbReference>
<dbReference type="InterPro" id="IPR026699">
    <property type="entry name" value="Exosome_RNA_bind1/RRP40/RRP4"/>
</dbReference>
<evidence type="ECO:0000256" key="1">
    <source>
        <dbReference type="ARBA" id="ARBA00004123"/>
    </source>
</evidence>
<protein>
    <submittedName>
        <fullName evidence="7">KH_dom_type_1 domain-containing protein</fullName>
    </submittedName>
</protein>
<dbReference type="GO" id="GO:0000177">
    <property type="term" value="C:cytoplasmic exosome (RNase complex)"/>
    <property type="evidence" value="ECO:0007669"/>
    <property type="project" value="TreeGrafter"/>
</dbReference>
<dbReference type="GO" id="GO:0071035">
    <property type="term" value="P:nuclear polyadenylation-dependent rRNA catabolic process"/>
    <property type="evidence" value="ECO:0007669"/>
    <property type="project" value="TreeGrafter"/>
</dbReference>
<keyword evidence="4" id="KW-0694">RNA-binding</keyword>
<dbReference type="PANTHER" id="PTHR21321:SF1">
    <property type="entry name" value="EXOSOME COMPLEX COMPONENT RRP40"/>
    <property type="match status" value="1"/>
</dbReference>
<sequence length="233" mass="25961">MTKIVLPGDFIKNIENSSSPSIIGRGLKVDKTEIISTHAGILCTGKDGIYIDIDSKRYQPTINDFVVGVVTNVMVENIKLEICSLDHAVLSSLAFEGATKRNRPNVKIGDVIYARVISTSKYLETELACIDKDNFARGLGVLPYGGMVFRISLHHARRLLSPKCCLLNVIGKEIKYESCIGMNGRCWIKSDTLEQIKHIMRIIQQAEMIPESELEAFVYKELASLKGICKKEL</sequence>
<dbReference type="Gene3D" id="2.40.50.140">
    <property type="entry name" value="Nucleic acid-binding proteins"/>
    <property type="match status" value="1"/>
</dbReference>
<dbReference type="GO" id="GO:0003723">
    <property type="term" value="F:RNA binding"/>
    <property type="evidence" value="ECO:0007669"/>
    <property type="project" value="UniProtKB-KW"/>
</dbReference>
<dbReference type="InterPro" id="IPR012340">
    <property type="entry name" value="NA-bd_OB-fold"/>
</dbReference>
<dbReference type="InterPro" id="IPR049469">
    <property type="entry name" value="RRP40_KH-I"/>
</dbReference>
<name>A0A0N4ZKP5_PARTI</name>
<dbReference type="GO" id="GO:0000176">
    <property type="term" value="C:nuclear exosome (RNase complex)"/>
    <property type="evidence" value="ECO:0007669"/>
    <property type="project" value="TreeGrafter"/>
</dbReference>
<proteinExistence type="predicted"/>
<evidence type="ECO:0000256" key="3">
    <source>
        <dbReference type="ARBA" id="ARBA00022835"/>
    </source>
</evidence>
<dbReference type="PANTHER" id="PTHR21321">
    <property type="entry name" value="PNAS-3 RELATED"/>
    <property type="match status" value="1"/>
</dbReference>
<dbReference type="SUPFAM" id="SSF54791">
    <property type="entry name" value="Eukaryotic type KH-domain (KH-domain type I)"/>
    <property type="match status" value="1"/>
</dbReference>
<evidence type="ECO:0000256" key="2">
    <source>
        <dbReference type="ARBA" id="ARBA00022490"/>
    </source>
</evidence>
<dbReference type="GO" id="GO:0071051">
    <property type="term" value="P:poly(A)-dependent snoRNA 3'-end processing"/>
    <property type="evidence" value="ECO:0007669"/>
    <property type="project" value="TreeGrafter"/>
</dbReference>
<reference evidence="7" key="1">
    <citation type="submission" date="2017-02" db="UniProtKB">
        <authorList>
            <consortium name="WormBaseParasite"/>
        </authorList>
    </citation>
    <scope>IDENTIFICATION</scope>
</reference>
<dbReference type="Gene3D" id="3.30.1370.10">
    <property type="entry name" value="K Homology domain, type 1"/>
    <property type="match status" value="1"/>
</dbReference>